<dbReference type="Proteomes" id="UP001431429">
    <property type="component" value="Unassembled WGS sequence"/>
</dbReference>
<feature type="region of interest" description="Disordered" evidence="1">
    <location>
        <begin position="1"/>
        <end position="20"/>
    </location>
</feature>
<evidence type="ECO:0000313" key="3">
    <source>
        <dbReference type="Proteomes" id="UP001431429"/>
    </source>
</evidence>
<evidence type="ECO:0000313" key="2">
    <source>
        <dbReference type="EMBL" id="MCM2393805.1"/>
    </source>
</evidence>
<feature type="region of interest" description="Disordered" evidence="1">
    <location>
        <begin position="45"/>
        <end position="68"/>
    </location>
</feature>
<proteinExistence type="predicted"/>
<keyword evidence="3" id="KW-1185">Reference proteome</keyword>
<name>A0ABT0V1Q3_9ACTN</name>
<feature type="compositionally biased region" description="Basic and acidic residues" evidence="1">
    <location>
        <begin position="1"/>
        <end position="12"/>
    </location>
</feature>
<evidence type="ECO:0000256" key="1">
    <source>
        <dbReference type="SAM" id="MobiDB-lite"/>
    </source>
</evidence>
<dbReference type="EMBL" id="JAMQAW010000090">
    <property type="protein sequence ID" value="MCM2393805.1"/>
    <property type="molecule type" value="Genomic_DNA"/>
</dbReference>
<sequence>MRGLKTGEHPESGRGGGRRAAGGTAAAALAAFGMFMTSCSAGGTGVQDEGSAHADSAKSLPSSSAPAGYKKGTAVNPVLLIKGDPKVSKRVKSDLKPCGNDYPVDTSYGSITGGTSPDVVVNVMSCVDSVGVGTYVYRMSGAKYENVFMAEEPAVVSAIDRGDLVVTKQVWTENDPAEEPSAEEVTTYHWTSGKFVQLHWVRNEYSGPVDGDGLLATEPPDTSRGN</sequence>
<feature type="compositionally biased region" description="Low complexity" evidence="1">
    <location>
        <begin position="57"/>
        <end position="67"/>
    </location>
</feature>
<gene>
    <name evidence="2" type="ORF">NBG84_37005</name>
</gene>
<accession>A0ABT0V1Q3</accession>
<protein>
    <recommendedName>
        <fullName evidence="4">Lipoprotein CseA</fullName>
    </recommendedName>
</protein>
<comment type="caution">
    <text evidence="2">The sequence shown here is derived from an EMBL/GenBank/DDBJ whole genome shotgun (WGS) entry which is preliminary data.</text>
</comment>
<organism evidence="2 3">
    <name type="scientific">Streptomyces albipurpureus</name>
    <dbReference type="NCBI Taxonomy" id="2897419"/>
    <lineage>
        <taxon>Bacteria</taxon>
        <taxon>Bacillati</taxon>
        <taxon>Actinomycetota</taxon>
        <taxon>Actinomycetes</taxon>
        <taxon>Kitasatosporales</taxon>
        <taxon>Streptomycetaceae</taxon>
        <taxon>Streptomyces</taxon>
    </lineage>
</organism>
<reference evidence="2" key="1">
    <citation type="submission" date="2022-06" db="EMBL/GenBank/DDBJ databases">
        <title>Genome public.</title>
        <authorList>
            <person name="Sun Q."/>
        </authorList>
    </citation>
    <scope>NUCLEOTIDE SEQUENCE</scope>
    <source>
        <strain evidence="2">CWNU-1</strain>
    </source>
</reference>
<evidence type="ECO:0008006" key="4">
    <source>
        <dbReference type="Google" id="ProtNLM"/>
    </source>
</evidence>